<keyword evidence="2" id="KW-1185">Reference proteome</keyword>
<dbReference type="EMBL" id="OZ019903">
    <property type="protein sequence ID" value="CAK9196121.1"/>
    <property type="molecule type" value="Genomic_DNA"/>
</dbReference>
<protein>
    <recommendedName>
        <fullName evidence="3">FBD domain-containing protein</fullName>
    </recommendedName>
</protein>
<evidence type="ECO:0000313" key="2">
    <source>
        <dbReference type="Proteomes" id="UP001497512"/>
    </source>
</evidence>
<reference evidence="1" key="1">
    <citation type="submission" date="2024-02" db="EMBL/GenBank/DDBJ databases">
        <authorList>
            <consortium name="ELIXIR-Norway"/>
            <consortium name="Elixir Norway"/>
        </authorList>
    </citation>
    <scope>NUCLEOTIDE SEQUENCE</scope>
</reference>
<dbReference type="Proteomes" id="UP001497512">
    <property type="component" value="Chromosome 11"/>
</dbReference>
<sequence>MDGEIQAVGSRLTHEDYLMPCLLGYGDAVEIHWQCSKSSEAAAFVLITFKTNLKFNFKTNLKCCLVSVLGGGGEWLKGDYSNVLVGRKRSPVYKNLTSVDLEVCLTETILQTSRLQNLYISTEDIISAAVMISGVLHARSSLRILSSTLKAFQFHFSTTRLVDRIALEAGVLESLDLKDCSLEYFGLVGKGNLRKLKIKDAYFSVLDIGPYTSMLEVLHFSYAKIPWPGLGDFVSKFPNLKELRLQGLELHPNLKDIGQAFPHLNRLALTLNYEVTKATIDQAVLFSQHTSLLEKVVLLELESTTLLTDRFCCWVEGFLKVCPSLKRLVVCSNTQHAQGASGEGNPNSIGGFITSFVKLARKCRFSEIDIQYEDIKQLALLEMPVPASSFIRKLIHISAVMFIMGRCRDQSESVKNKVHK</sequence>
<name>A0ABP0TGP4_9BRYO</name>
<dbReference type="SUPFAM" id="SSF52047">
    <property type="entry name" value="RNI-like"/>
    <property type="match status" value="1"/>
</dbReference>
<proteinExistence type="predicted"/>
<accession>A0ABP0TGP4</accession>
<organism evidence="1 2">
    <name type="scientific">Sphagnum troendelagicum</name>
    <dbReference type="NCBI Taxonomy" id="128251"/>
    <lineage>
        <taxon>Eukaryota</taxon>
        <taxon>Viridiplantae</taxon>
        <taxon>Streptophyta</taxon>
        <taxon>Embryophyta</taxon>
        <taxon>Bryophyta</taxon>
        <taxon>Sphagnophytina</taxon>
        <taxon>Sphagnopsida</taxon>
        <taxon>Sphagnales</taxon>
        <taxon>Sphagnaceae</taxon>
        <taxon>Sphagnum</taxon>
    </lineage>
</organism>
<dbReference type="InterPro" id="IPR032675">
    <property type="entry name" value="LRR_dom_sf"/>
</dbReference>
<dbReference type="Gene3D" id="3.80.10.10">
    <property type="entry name" value="Ribonuclease Inhibitor"/>
    <property type="match status" value="1"/>
</dbReference>
<evidence type="ECO:0008006" key="3">
    <source>
        <dbReference type="Google" id="ProtNLM"/>
    </source>
</evidence>
<gene>
    <name evidence="1" type="ORF">CSSPTR1EN2_LOCUS3315</name>
</gene>
<evidence type="ECO:0000313" key="1">
    <source>
        <dbReference type="EMBL" id="CAK9196121.1"/>
    </source>
</evidence>